<dbReference type="SUPFAM" id="SSF53067">
    <property type="entry name" value="Actin-like ATPase domain"/>
    <property type="match status" value="1"/>
</dbReference>
<dbReference type="PANTHER" id="PTHR32432">
    <property type="entry name" value="CELL DIVISION PROTEIN FTSA-RELATED"/>
    <property type="match status" value="1"/>
</dbReference>
<proteinExistence type="predicted"/>
<dbReference type="InterPro" id="IPR050696">
    <property type="entry name" value="FtsA/MreB"/>
</dbReference>
<protein>
    <recommendedName>
        <fullName evidence="1">SHS2 domain-containing protein</fullName>
    </recommendedName>
</protein>
<dbReference type="EMBL" id="MEVH01000002">
    <property type="protein sequence ID" value="OGC52349.1"/>
    <property type="molecule type" value="Genomic_DNA"/>
</dbReference>
<dbReference type="Gene3D" id="3.30.1490.300">
    <property type="match status" value="1"/>
</dbReference>
<name>A0A1F4V591_UNCKA</name>
<feature type="domain" description="SHS2" evidence="1">
    <location>
        <begin position="20"/>
        <end position="208"/>
    </location>
</feature>
<organism evidence="2 3">
    <name type="scientific">candidate division WWE3 bacterium RIFCSPLOWO2_01_FULL_39_13</name>
    <dbReference type="NCBI Taxonomy" id="1802624"/>
    <lineage>
        <taxon>Bacteria</taxon>
        <taxon>Katanobacteria</taxon>
    </lineage>
</organism>
<evidence type="ECO:0000313" key="3">
    <source>
        <dbReference type="Proteomes" id="UP000178771"/>
    </source>
</evidence>
<dbReference type="SMART" id="SM00842">
    <property type="entry name" value="FtsA"/>
    <property type="match status" value="1"/>
</dbReference>
<dbReference type="AlphaFoldDB" id="A0A1F4V591"/>
<evidence type="ECO:0000259" key="1">
    <source>
        <dbReference type="SMART" id="SM00842"/>
    </source>
</evidence>
<dbReference type="Gene3D" id="3.30.420.40">
    <property type="match status" value="2"/>
</dbReference>
<dbReference type="STRING" id="1802624.A2982_03720"/>
<gene>
    <name evidence="2" type="ORF">A2982_03720</name>
</gene>
<dbReference type="InterPro" id="IPR043129">
    <property type="entry name" value="ATPase_NBD"/>
</dbReference>
<dbReference type="Proteomes" id="UP000178771">
    <property type="component" value="Unassembled WGS sequence"/>
</dbReference>
<dbReference type="InterPro" id="IPR003494">
    <property type="entry name" value="SHS2_FtsA"/>
</dbReference>
<dbReference type="GO" id="GO:0051301">
    <property type="term" value="P:cell division"/>
    <property type="evidence" value="ECO:0007669"/>
    <property type="project" value="InterPro"/>
</dbReference>
<dbReference type="Pfam" id="PF14450">
    <property type="entry name" value="FtsA"/>
    <property type="match status" value="1"/>
</dbReference>
<comment type="caution">
    <text evidence="2">The sequence shown here is derived from an EMBL/GenBank/DDBJ whole genome shotgun (WGS) entry which is preliminary data.</text>
</comment>
<evidence type="ECO:0000313" key="2">
    <source>
        <dbReference type="EMBL" id="OGC52349.1"/>
    </source>
</evidence>
<sequence>MALPKIKLFKKGSKHEGGGFLVADLTDCSLKALYLSENTEDPKKYVVSGVSVFSSPDGLTKEGISSAIEECLVQSNKSTKDVIVGLSGSGIIGFILIVKSEREDSEKEITSDELEDLYQKVKETAYIHAKNKCAYLFADDVEFEALDLVVTSTFIENNIVEDPIGLSGADIQVSVFCSYAEKSFYDRVVDIFSSLKYSVLTVTTALYSQVKLLSQKDSNFVLIDVGLSHTDVAVVLGKNIIQTKSFEIGGDYFTKSISESLGLSMKEADGKKAAFSGRTLPEDDADKISDLLYECGKDWRTAVVESLSSMPGIKSFPSKIILSGGGAGLPIIHELLYEDAWCKPIPFENRLDIKVISGDDWDYLVKDELNLLSGPRMGVPVSLAIVKREI</sequence>
<reference evidence="2 3" key="1">
    <citation type="journal article" date="2016" name="Nat. Commun.">
        <title>Thousands of microbial genomes shed light on interconnected biogeochemical processes in an aquifer system.</title>
        <authorList>
            <person name="Anantharaman K."/>
            <person name="Brown C.T."/>
            <person name="Hug L.A."/>
            <person name="Sharon I."/>
            <person name="Castelle C.J."/>
            <person name="Probst A.J."/>
            <person name="Thomas B.C."/>
            <person name="Singh A."/>
            <person name="Wilkins M.J."/>
            <person name="Karaoz U."/>
            <person name="Brodie E.L."/>
            <person name="Williams K.H."/>
            <person name="Hubbard S.S."/>
            <person name="Banfield J.F."/>
        </authorList>
    </citation>
    <scope>NUCLEOTIDE SEQUENCE [LARGE SCALE GENOMIC DNA]</scope>
</reference>
<accession>A0A1F4V591</accession>